<evidence type="ECO:0000259" key="2">
    <source>
        <dbReference type="Pfam" id="PF02517"/>
    </source>
</evidence>
<accession>A0A1H3VME4</accession>
<dbReference type="Pfam" id="PF02517">
    <property type="entry name" value="Rce1-like"/>
    <property type="match status" value="1"/>
</dbReference>
<organism evidence="3 4">
    <name type="scientific">Arachidicoccus rhizosphaerae</name>
    <dbReference type="NCBI Taxonomy" id="551991"/>
    <lineage>
        <taxon>Bacteria</taxon>
        <taxon>Pseudomonadati</taxon>
        <taxon>Bacteroidota</taxon>
        <taxon>Chitinophagia</taxon>
        <taxon>Chitinophagales</taxon>
        <taxon>Chitinophagaceae</taxon>
        <taxon>Arachidicoccus</taxon>
    </lineage>
</organism>
<feature type="transmembrane region" description="Helical" evidence="1">
    <location>
        <begin position="99"/>
        <end position="122"/>
    </location>
</feature>
<dbReference type="STRING" id="551991.SAMN05192529_101283"/>
<sequence length="314" mass="35333">MTSLPASKIRISPTGQFFILLGLVCFGLLLSGLISVVMILATPGASLEGITKGDPDMASLARWIQIISTFCMFAGPAFLFKLIIRPGKDYFKFNNKRPLLLWILMLLIAFATIPAADIFTWLNEHIPISGAVKEKFTRMEQTYETQMLYMLELNSWGGFLKSLFLIALLPAMFEELLFRGCLQQVMLSWIKKPFLAILITSIIFSAVHGSYFGFLPRIFIGMVLGYVYYYGRNIFLNMVIHFINNGLIITVMFYKAMTSGDAASALKTQSSAWLAWVGLITLIPLFYYFRQKALATPPSAKSSLDEQPPKPFYS</sequence>
<keyword evidence="4" id="KW-1185">Reference proteome</keyword>
<feature type="transmembrane region" description="Helical" evidence="1">
    <location>
        <begin position="17"/>
        <end position="40"/>
    </location>
</feature>
<name>A0A1H3VME4_9BACT</name>
<evidence type="ECO:0000313" key="3">
    <source>
        <dbReference type="EMBL" id="SDZ75955.1"/>
    </source>
</evidence>
<keyword evidence="1" id="KW-1133">Transmembrane helix</keyword>
<dbReference type="RefSeq" id="WP_091392399.1">
    <property type="nucleotide sequence ID" value="NZ_FNQY01000001.1"/>
</dbReference>
<keyword evidence="1" id="KW-0812">Transmembrane</keyword>
<dbReference type="GO" id="GO:0004175">
    <property type="term" value="F:endopeptidase activity"/>
    <property type="evidence" value="ECO:0007669"/>
    <property type="project" value="UniProtKB-ARBA"/>
</dbReference>
<feature type="transmembrane region" description="Helical" evidence="1">
    <location>
        <begin position="273"/>
        <end position="289"/>
    </location>
</feature>
<evidence type="ECO:0000256" key="1">
    <source>
        <dbReference type="SAM" id="Phobius"/>
    </source>
</evidence>
<dbReference type="InterPro" id="IPR003675">
    <property type="entry name" value="Rce1/LyrA-like_dom"/>
</dbReference>
<feature type="transmembrane region" description="Helical" evidence="1">
    <location>
        <begin position="234"/>
        <end position="253"/>
    </location>
</feature>
<reference evidence="3 4" key="1">
    <citation type="submission" date="2016-10" db="EMBL/GenBank/DDBJ databases">
        <authorList>
            <person name="de Groot N.N."/>
        </authorList>
    </citation>
    <scope>NUCLEOTIDE SEQUENCE [LARGE SCALE GENOMIC DNA]</scope>
    <source>
        <strain evidence="3 4">Vu-144</strain>
    </source>
</reference>
<feature type="transmembrane region" description="Helical" evidence="1">
    <location>
        <begin position="194"/>
        <end position="214"/>
    </location>
</feature>
<evidence type="ECO:0000313" key="4">
    <source>
        <dbReference type="Proteomes" id="UP000199041"/>
    </source>
</evidence>
<feature type="transmembrane region" description="Helical" evidence="1">
    <location>
        <begin position="60"/>
        <end position="79"/>
    </location>
</feature>
<dbReference type="PANTHER" id="PTHR43592:SF15">
    <property type="entry name" value="CAAX AMINO TERMINAL PROTEASE FAMILY PROTEIN"/>
    <property type="match status" value="1"/>
</dbReference>
<feature type="transmembrane region" description="Helical" evidence="1">
    <location>
        <begin position="153"/>
        <end position="173"/>
    </location>
</feature>
<dbReference type="EMBL" id="FNQY01000001">
    <property type="protein sequence ID" value="SDZ75955.1"/>
    <property type="molecule type" value="Genomic_DNA"/>
</dbReference>
<gene>
    <name evidence="3" type="ORF">SAMN05192529_101283</name>
</gene>
<dbReference type="PANTHER" id="PTHR43592">
    <property type="entry name" value="CAAX AMINO TERMINAL PROTEASE"/>
    <property type="match status" value="1"/>
</dbReference>
<keyword evidence="1" id="KW-0472">Membrane</keyword>
<dbReference type="OrthoDB" id="1523022at2"/>
<protein>
    <recommendedName>
        <fullName evidence="2">CAAX prenyl protease 2/Lysostaphin resistance protein A-like domain-containing protein</fullName>
    </recommendedName>
</protein>
<dbReference type="GO" id="GO:0080120">
    <property type="term" value="P:CAAX-box protein maturation"/>
    <property type="evidence" value="ECO:0007669"/>
    <property type="project" value="UniProtKB-ARBA"/>
</dbReference>
<feature type="domain" description="CAAX prenyl protease 2/Lysostaphin resistance protein A-like" evidence="2">
    <location>
        <begin position="160"/>
        <end position="246"/>
    </location>
</feature>
<proteinExistence type="predicted"/>
<dbReference type="Proteomes" id="UP000199041">
    <property type="component" value="Unassembled WGS sequence"/>
</dbReference>
<dbReference type="AlphaFoldDB" id="A0A1H3VME4"/>